<keyword evidence="3 8" id="KW-0812">Transmembrane</keyword>
<evidence type="ECO:0000256" key="1">
    <source>
        <dbReference type="ARBA" id="ARBA00004651"/>
    </source>
</evidence>
<keyword evidence="10" id="KW-1185">Reference proteome</keyword>
<feature type="transmembrane region" description="Helical" evidence="8">
    <location>
        <begin position="340"/>
        <end position="362"/>
    </location>
</feature>
<evidence type="ECO:0000256" key="5">
    <source>
        <dbReference type="ARBA" id="ARBA00023136"/>
    </source>
</evidence>
<dbReference type="GO" id="GO:0030425">
    <property type="term" value="C:dendrite"/>
    <property type="evidence" value="ECO:0007669"/>
    <property type="project" value="TreeGrafter"/>
</dbReference>
<organism evidence="9 10">
    <name type="scientific">Trachymyrmex septentrionalis</name>
    <dbReference type="NCBI Taxonomy" id="34720"/>
    <lineage>
        <taxon>Eukaryota</taxon>
        <taxon>Metazoa</taxon>
        <taxon>Ecdysozoa</taxon>
        <taxon>Arthropoda</taxon>
        <taxon>Hexapoda</taxon>
        <taxon>Insecta</taxon>
        <taxon>Pterygota</taxon>
        <taxon>Neoptera</taxon>
        <taxon>Endopterygota</taxon>
        <taxon>Hymenoptera</taxon>
        <taxon>Apocrita</taxon>
        <taxon>Aculeata</taxon>
        <taxon>Formicoidea</taxon>
        <taxon>Formicidae</taxon>
        <taxon>Myrmicinae</taxon>
        <taxon>Trachymyrmex</taxon>
    </lineage>
</organism>
<protein>
    <recommendedName>
        <fullName evidence="8">Gustatory receptor</fullName>
    </recommendedName>
</protein>
<dbReference type="Pfam" id="PF08395">
    <property type="entry name" value="7tm_7"/>
    <property type="match status" value="1"/>
</dbReference>
<feature type="transmembrane region" description="Helical" evidence="8">
    <location>
        <begin position="26"/>
        <end position="46"/>
    </location>
</feature>
<gene>
    <name evidence="9" type="ORF">ALC56_12725</name>
</gene>
<evidence type="ECO:0000256" key="6">
    <source>
        <dbReference type="ARBA" id="ARBA00023170"/>
    </source>
</evidence>
<proteinExistence type="inferred from homology"/>
<evidence type="ECO:0000256" key="3">
    <source>
        <dbReference type="ARBA" id="ARBA00022692"/>
    </source>
</evidence>
<evidence type="ECO:0000313" key="10">
    <source>
        <dbReference type="Proteomes" id="UP000078541"/>
    </source>
</evidence>
<evidence type="ECO:0000256" key="2">
    <source>
        <dbReference type="ARBA" id="ARBA00022475"/>
    </source>
</evidence>
<accession>A0A195EYE6</accession>
<dbReference type="STRING" id="34720.A0A195EYE6"/>
<reference evidence="9 10" key="1">
    <citation type="submission" date="2016-03" db="EMBL/GenBank/DDBJ databases">
        <title>Trachymyrmex septentrionalis WGS genome.</title>
        <authorList>
            <person name="Nygaard S."/>
            <person name="Hu H."/>
            <person name="Boomsma J."/>
            <person name="Zhang G."/>
        </authorList>
    </citation>
    <scope>NUCLEOTIDE SEQUENCE [LARGE SCALE GENOMIC DNA]</scope>
    <source>
        <strain evidence="9">Tsep2-gDNA-1</strain>
        <tissue evidence="9">Whole body</tissue>
    </source>
</reference>
<sequence>MHSMRYKSRQHAVKGIVMELNFVRNIILHIQMFFIELGSIMLGLSIKGSRINCHHNRTIRNGATIISPVISLKIITISLKDSTNGSLSNRTRLGRIGIASVREGVGLPRTGEDESEGAISRNEDVCEESGSRCLPSCSREAKALSSPWRAMRGTLDTRRTNRSGVNDDEIAGRFIYFVCIAFYSKLPVSLFPSGLNYIGRRPDLFGGRILHRRLNYISAIRNFGVTKWNLKTFNVAGRFVALCASRTEGRFYDLAASCVLLTSDRHLSFHDLARPHCPVFQDVTSLAQLIGAVRVRNQRVKSHRAAPSCTELHGTILKISLKLPKKSYQDLSMIIHAKDIFGFAFIVLYASKICYMLHLNILRKILTVYIYFVGLQADMLYINCVCILKACFKQVNASLVNLGQLNANSIPYLTETNHEQRNPFPLMQLQSLKKQHMAISNTVQTLNATFCLPLLTTIIKTFTQITLTLYYYATQVQKQDVSKGNLEKQNYQEHLIILSVTYYFMKIALIVWACETGKNQAMDIRTTIHDVFNSINNKEIKCELQLFSLQVMHRKNIFSAKGIIIDATLLTQLMGGIMMYIIILIQFLLMWNSCGGQS</sequence>
<dbReference type="Proteomes" id="UP000078541">
    <property type="component" value="Unassembled WGS sequence"/>
</dbReference>
<evidence type="ECO:0000256" key="8">
    <source>
        <dbReference type="RuleBase" id="RU363108"/>
    </source>
</evidence>
<dbReference type="PANTHER" id="PTHR21143">
    <property type="entry name" value="INVERTEBRATE GUSTATORY RECEPTOR"/>
    <property type="match status" value="1"/>
</dbReference>
<evidence type="ECO:0000256" key="4">
    <source>
        <dbReference type="ARBA" id="ARBA00022989"/>
    </source>
</evidence>
<keyword evidence="2 8" id="KW-1003">Cell membrane</keyword>
<keyword evidence="6 8" id="KW-0675">Receptor</keyword>
<dbReference type="GO" id="GO:0030424">
    <property type="term" value="C:axon"/>
    <property type="evidence" value="ECO:0007669"/>
    <property type="project" value="TreeGrafter"/>
</dbReference>
<dbReference type="GO" id="GO:0007165">
    <property type="term" value="P:signal transduction"/>
    <property type="evidence" value="ECO:0007669"/>
    <property type="project" value="UniProtKB-KW"/>
</dbReference>
<comment type="function">
    <text evidence="8">Gustatory receptor which mediates acceptance or avoidance behavior, depending on its substrates.</text>
</comment>
<dbReference type="GO" id="GO:0050909">
    <property type="term" value="P:sensory perception of taste"/>
    <property type="evidence" value="ECO:0007669"/>
    <property type="project" value="InterPro"/>
</dbReference>
<keyword evidence="7 8" id="KW-0807">Transducer</keyword>
<comment type="subcellular location">
    <subcellularLocation>
        <location evidence="1 8">Cell membrane</location>
        <topology evidence="1 8">Multi-pass membrane protein</topology>
    </subcellularLocation>
</comment>
<evidence type="ECO:0000256" key="7">
    <source>
        <dbReference type="ARBA" id="ARBA00023224"/>
    </source>
</evidence>
<comment type="caution">
    <text evidence="8">Lacks conserved residue(s) required for the propagation of feature annotation.</text>
</comment>
<keyword evidence="4 8" id="KW-1133">Transmembrane helix</keyword>
<dbReference type="EMBL" id="KQ981923">
    <property type="protein sequence ID" value="KYN32909.1"/>
    <property type="molecule type" value="Genomic_DNA"/>
</dbReference>
<comment type="similarity">
    <text evidence="8">Belongs to the insect chemoreceptor superfamily. Gustatory receptor (GR) family.</text>
</comment>
<dbReference type="PANTHER" id="PTHR21143:SF133">
    <property type="entry name" value="GUSTATORY AND PHEROMONE RECEPTOR 32A-RELATED"/>
    <property type="match status" value="1"/>
</dbReference>
<dbReference type="GO" id="GO:0007635">
    <property type="term" value="P:chemosensory behavior"/>
    <property type="evidence" value="ECO:0007669"/>
    <property type="project" value="TreeGrafter"/>
</dbReference>
<feature type="transmembrane region" description="Helical" evidence="8">
    <location>
        <begin position="563"/>
        <end position="589"/>
    </location>
</feature>
<name>A0A195EYE6_9HYME</name>
<dbReference type="AlphaFoldDB" id="A0A195EYE6"/>
<dbReference type="InterPro" id="IPR013604">
    <property type="entry name" value="7TM_chemorcpt"/>
</dbReference>
<keyword evidence="5 8" id="KW-0472">Membrane</keyword>
<dbReference type="GO" id="GO:0043025">
    <property type="term" value="C:neuronal cell body"/>
    <property type="evidence" value="ECO:0007669"/>
    <property type="project" value="TreeGrafter"/>
</dbReference>
<dbReference type="GO" id="GO:0008049">
    <property type="term" value="P:male courtship behavior"/>
    <property type="evidence" value="ECO:0007669"/>
    <property type="project" value="TreeGrafter"/>
</dbReference>
<evidence type="ECO:0000313" key="9">
    <source>
        <dbReference type="EMBL" id="KYN32909.1"/>
    </source>
</evidence>
<dbReference type="GO" id="GO:0005886">
    <property type="term" value="C:plasma membrane"/>
    <property type="evidence" value="ECO:0007669"/>
    <property type="project" value="UniProtKB-SubCell"/>
</dbReference>